<reference evidence="2" key="1">
    <citation type="submission" date="2023-04" db="EMBL/GenBank/DDBJ databases">
        <title>Comparative genomic analysis of Cohnella hashimotonis sp. nov., isolated from the International Space Station.</title>
        <authorList>
            <person name="Venkateswaran K."/>
            <person name="Simpson A."/>
        </authorList>
    </citation>
    <scope>NUCLEOTIDE SEQUENCE</scope>
    <source>
        <strain evidence="2">F6_2S_P_1</strain>
    </source>
</reference>
<dbReference type="Proteomes" id="UP001161691">
    <property type="component" value="Unassembled WGS sequence"/>
</dbReference>
<gene>
    <name evidence="2" type="ORF">KB449_20905</name>
</gene>
<dbReference type="SUPFAM" id="SSF51735">
    <property type="entry name" value="NAD(P)-binding Rossmann-fold domains"/>
    <property type="match status" value="1"/>
</dbReference>
<evidence type="ECO:0000313" key="2">
    <source>
        <dbReference type="EMBL" id="MDI4647443.1"/>
    </source>
</evidence>
<evidence type="ECO:0000313" key="3">
    <source>
        <dbReference type="Proteomes" id="UP001161691"/>
    </source>
</evidence>
<protein>
    <submittedName>
        <fullName evidence="2">NAD-dependent epimerase/dehydratase family protein</fullName>
    </submittedName>
</protein>
<name>A0ABT6TKR9_9BACL</name>
<organism evidence="2 3">
    <name type="scientific">Cohnella hashimotonis</name>
    <dbReference type="NCBI Taxonomy" id="2826895"/>
    <lineage>
        <taxon>Bacteria</taxon>
        <taxon>Bacillati</taxon>
        <taxon>Bacillota</taxon>
        <taxon>Bacilli</taxon>
        <taxon>Bacillales</taxon>
        <taxon>Paenibacillaceae</taxon>
        <taxon>Cohnella</taxon>
    </lineage>
</organism>
<dbReference type="EMBL" id="JAGRPV010000001">
    <property type="protein sequence ID" value="MDI4647443.1"/>
    <property type="molecule type" value="Genomic_DNA"/>
</dbReference>
<comment type="caution">
    <text evidence="2">The sequence shown here is derived from an EMBL/GenBank/DDBJ whole genome shotgun (WGS) entry which is preliminary data.</text>
</comment>
<sequence>MRYVVIGGSGHVGSYMIPQLVRGGHEVIQVSRGQHRPYWPDPAWREVRSVSADRTTEEAQGTFGRTIAALKPDIVVDMISFHPDGLKQLVEALHGHIQHYLSCGTLWVHGPSVSVPTTEEQPRRPFGEYGIMKARIESWLLDQSRRLGFPATILHPGHIVGPGWEPLNPAGHFDPRIFSRLARGEEVVIPNLGMETVHHVHAEDVAQAFIKASQCWSSAVGNSFHVVSPAALTLRGYAEAVASWFGQEANLKYVPYASMKSAVSEEEASIIWDHIAHSPNASIEKARKLIGYEPRYSSLAAVKESLEWLIEHGKVDVPDAFRL</sequence>
<dbReference type="InterPro" id="IPR050177">
    <property type="entry name" value="Lipid_A_modif_metabolic_enz"/>
</dbReference>
<feature type="domain" description="NAD-dependent epimerase/dehydratase" evidence="1">
    <location>
        <begin position="4"/>
        <end position="214"/>
    </location>
</feature>
<keyword evidence="3" id="KW-1185">Reference proteome</keyword>
<proteinExistence type="predicted"/>
<accession>A0ABT6TKR9</accession>
<dbReference type="InterPro" id="IPR001509">
    <property type="entry name" value="Epimerase_deHydtase"/>
</dbReference>
<dbReference type="InterPro" id="IPR036291">
    <property type="entry name" value="NAD(P)-bd_dom_sf"/>
</dbReference>
<evidence type="ECO:0000259" key="1">
    <source>
        <dbReference type="Pfam" id="PF01370"/>
    </source>
</evidence>
<dbReference type="Pfam" id="PF01370">
    <property type="entry name" value="Epimerase"/>
    <property type="match status" value="1"/>
</dbReference>
<dbReference type="PANTHER" id="PTHR43245">
    <property type="entry name" value="BIFUNCTIONAL POLYMYXIN RESISTANCE PROTEIN ARNA"/>
    <property type="match status" value="1"/>
</dbReference>
<dbReference type="Gene3D" id="3.40.50.720">
    <property type="entry name" value="NAD(P)-binding Rossmann-like Domain"/>
    <property type="match status" value="1"/>
</dbReference>
<dbReference type="RefSeq" id="WP_282910207.1">
    <property type="nucleotide sequence ID" value="NZ_JAGRPV010000001.1"/>
</dbReference>